<keyword evidence="4" id="KW-1185">Reference proteome</keyword>
<dbReference type="InterPro" id="IPR001245">
    <property type="entry name" value="Ser-Thr/Tyr_kinase_cat_dom"/>
</dbReference>
<comment type="caution">
    <text evidence="3">The sequence shown here is derived from an EMBL/GenBank/DDBJ whole genome shotgun (WGS) entry which is preliminary data.</text>
</comment>
<dbReference type="Proteomes" id="UP000183567">
    <property type="component" value="Unassembled WGS sequence"/>
</dbReference>
<reference evidence="3 4" key="1">
    <citation type="submission" date="2016-03" db="EMBL/GenBank/DDBJ databases">
        <title>Comparative genomics of the ectomycorrhizal sister species Rhizopogon vinicolor and Rhizopogon vesiculosus (Basidiomycota: Boletales) reveals a divergence of the mating type B locus.</title>
        <authorList>
            <person name="Mujic A.B."/>
            <person name="Kuo A."/>
            <person name="Tritt A."/>
            <person name="Lipzen A."/>
            <person name="Chen C."/>
            <person name="Johnson J."/>
            <person name="Sharma A."/>
            <person name="Barry K."/>
            <person name="Grigoriev I.V."/>
            <person name="Spatafora J.W."/>
        </authorList>
    </citation>
    <scope>NUCLEOTIDE SEQUENCE [LARGE SCALE GENOMIC DNA]</scope>
    <source>
        <strain evidence="3 4">AM-OR11-056</strain>
    </source>
</reference>
<dbReference type="InterPro" id="IPR051681">
    <property type="entry name" value="Ser/Thr_Kinases-Pseudokinases"/>
</dbReference>
<feature type="region of interest" description="Disordered" evidence="1">
    <location>
        <begin position="207"/>
        <end position="226"/>
    </location>
</feature>
<dbReference type="Pfam" id="PF08719">
    <property type="entry name" value="NADAR"/>
    <property type="match status" value="1"/>
</dbReference>
<dbReference type="GO" id="GO:0005524">
    <property type="term" value="F:ATP binding"/>
    <property type="evidence" value="ECO:0007669"/>
    <property type="project" value="InterPro"/>
</dbReference>
<evidence type="ECO:0000313" key="3">
    <source>
        <dbReference type="EMBL" id="OJA18105.1"/>
    </source>
</evidence>
<protein>
    <recommendedName>
        <fullName evidence="2">Protein kinase domain-containing protein</fullName>
    </recommendedName>
</protein>
<dbReference type="SMART" id="SM00220">
    <property type="entry name" value="S_TKc"/>
    <property type="match status" value="1"/>
</dbReference>
<dbReference type="AlphaFoldDB" id="A0A1J8QXI7"/>
<dbReference type="PROSITE" id="PS50011">
    <property type="entry name" value="PROTEIN_KINASE_DOM"/>
    <property type="match status" value="1"/>
</dbReference>
<dbReference type="Gene3D" id="1.10.510.10">
    <property type="entry name" value="Transferase(Phosphotransferase) domain 1"/>
    <property type="match status" value="1"/>
</dbReference>
<dbReference type="SUPFAM" id="SSF143990">
    <property type="entry name" value="YbiA-like"/>
    <property type="match status" value="1"/>
</dbReference>
<name>A0A1J8QXI7_9AGAM</name>
<gene>
    <name evidence="3" type="ORF">AZE42_04162</name>
</gene>
<proteinExistence type="predicted"/>
<dbReference type="OrthoDB" id="4062651at2759"/>
<feature type="compositionally biased region" description="Pro residues" evidence="1">
    <location>
        <begin position="332"/>
        <end position="341"/>
    </location>
</feature>
<dbReference type="InterPro" id="IPR059179">
    <property type="entry name" value="MLKL-like_MCAfunc"/>
</dbReference>
<dbReference type="InterPro" id="IPR011009">
    <property type="entry name" value="Kinase-like_dom_sf"/>
</dbReference>
<dbReference type="PANTHER" id="PTHR44329:SF214">
    <property type="entry name" value="PROTEIN KINASE DOMAIN-CONTAINING PROTEIN"/>
    <property type="match status" value="1"/>
</dbReference>
<organism evidence="3 4">
    <name type="scientific">Rhizopogon vesiculosus</name>
    <dbReference type="NCBI Taxonomy" id="180088"/>
    <lineage>
        <taxon>Eukaryota</taxon>
        <taxon>Fungi</taxon>
        <taxon>Dikarya</taxon>
        <taxon>Basidiomycota</taxon>
        <taxon>Agaricomycotina</taxon>
        <taxon>Agaricomycetes</taxon>
        <taxon>Agaricomycetidae</taxon>
        <taxon>Boletales</taxon>
        <taxon>Suillineae</taxon>
        <taxon>Rhizopogonaceae</taxon>
        <taxon>Rhizopogon</taxon>
    </lineage>
</organism>
<dbReference type="STRING" id="180088.A0A1J8QXI7"/>
<dbReference type="InterPro" id="IPR012816">
    <property type="entry name" value="NADAR"/>
</dbReference>
<dbReference type="GO" id="GO:0004674">
    <property type="term" value="F:protein serine/threonine kinase activity"/>
    <property type="evidence" value="ECO:0007669"/>
    <property type="project" value="TreeGrafter"/>
</dbReference>
<dbReference type="InterPro" id="IPR000719">
    <property type="entry name" value="Prot_kinase_dom"/>
</dbReference>
<sequence length="986" mass="109680">MGAGSSKHAAYPFPVPSVGPNGMLPHWPPQKTKKGKEKAYQPYQQYPIGFPPVAYGVQYYPQMQPGYPQVSSYYPPVTMVPIQQPMVGMPQPYVPVQNVAPAPVIPSAAPSAGPQRMPEPSTTNYQAPAPVIPNTIPANSQAGPPPVVPDLAAQSGPGVPPPPIIIDTPRAADLSSRPRFTNFYRPADPPVYMPEPHVTDIPYRPPTVPPDRTLQRNPLPSPPRDIWETTPYRQVLRELPKDITLSLNVEHMEELENMLAQPADSTSRLGGLFGSSKRSGKTRKGLFRAFSTSGSENESGRRHHRSNTVTSFVIPAAAGVPHGTNPGAQPGAPQPMPTPERGPPIKFNHTGELSGFVNHSPHRVLYRNKMYPTAMHLLEAMKFTAHPDMQERIRTCKDVGDMYPLSASFQQYVRPDWGQVFLNTMEDVLYLKFKQHPTLRTLLLNTGGSDIIYADDNTYWGEGPSGTGSNELGNALPNSRSFRDIMVTFTSSFHINPGSALSQASQATPVPWLAPACSALATLINLLAKSESNRNGMRLLEDRCLSFIAIIESEGEAMAQDEKTRLCSGAQSALQGILARMTPWCLMSRVKLFVKQDELVGVIQQCHLEISDSLNKLQITSHLEIHRWQAAFEESQKVDNEYIVQYLADVRNTQQLLVDVQLQQSADVRRILTMMQENLAEDENVTETVDDGLQSNLYNILQGSGTLLPNMNLQRGEVKRTSSYAVKGTAQTDIWEGCYLNQEKVAIKVMRTAYASPKTLKRFKVEAEIWRRVYEVDKGEHILPIYGFCQRDGDLPYIVSPWVLNGNLNDYVNQHPDVDHRYMLKQIAEGINLLHSISVVHGDIKGFNISVSPDGRPLLSDFGFTRLQEDIMSYFDVSNGSTLNQESLRWCPIEMCMDGGKRTKASDVYAFSMTVLELMTHNLPWATVLIPSQVIIKVCRGETPPRPTDPAVAERGLDDALWALLEKCWCTNMHDRLTMKQIVSCL</sequence>
<feature type="region of interest" description="Disordered" evidence="1">
    <location>
        <begin position="319"/>
        <end position="341"/>
    </location>
</feature>
<evidence type="ECO:0000259" key="2">
    <source>
        <dbReference type="PROSITE" id="PS50011"/>
    </source>
</evidence>
<evidence type="ECO:0000256" key="1">
    <source>
        <dbReference type="SAM" id="MobiDB-lite"/>
    </source>
</evidence>
<dbReference type="Gene3D" id="1.10.357.40">
    <property type="entry name" value="YbiA-like"/>
    <property type="match status" value="1"/>
</dbReference>
<evidence type="ECO:0000313" key="4">
    <source>
        <dbReference type="Proteomes" id="UP000183567"/>
    </source>
</evidence>
<dbReference type="Pfam" id="PF07714">
    <property type="entry name" value="PK_Tyr_Ser-Thr"/>
    <property type="match status" value="1"/>
</dbReference>
<dbReference type="CDD" id="cd21037">
    <property type="entry name" value="MLKL_NTD"/>
    <property type="match status" value="1"/>
</dbReference>
<dbReference type="PANTHER" id="PTHR44329">
    <property type="entry name" value="SERINE/THREONINE-PROTEIN KINASE TNNI3K-RELATED"/>
    <property type="match status" value="1"/>
</dbReference>
<dbReference type="EMBL" id="LVVM01001643">
    <property type="protein sequence ID" value="OJA18105.1"/>
    <property type="molecule type" value="Genomic_DNA"/>
</dbReference>
<feature type="region of interest" description="Disordered" evidence="1">
    <location>
        <begin position="109"/>
        <end position="143"/>
    </location>
</feature>
<dbReference type="SUPFAM" id="SSF56112">
    <property type="entry name" value="Protein kinase-like (PK-like)"/>
    <property type="match status" value="1"/>
</dbReference>
<dbReference type="CDD" id="cd15457">
    <property type="entry name" value="NADAR"/>
    <property type="match status" value="1"/>
</dbReference>
<feature type="domain" description="Protein kinase" evidence="2">
    <location>
        <begin position="683"/>
        <end position="986"/>
    </location>
</feature>
<accession>A0A1J8QXI7</accession>
<dbReference type="InterPro" id="IPR037238">
    <property type="entry name" value="YbiA-like_sf"/>
</dbReference>